<keyword evidence="2" id="KW-1185">Reference proteome</keyword>
<dbReference type="Proteomes" id="UP001519363">
    <property type="component" value="Unassembled WGS sequence"/>
</dbReference>
<reference evidence="1 2" key="1">
    <citation type="submission" date="2021-03" db="EMBL/GenBank/DDBJ databases">
        <title>Sequencing the genomes of 1000 actinobacteria strains.</title>
        <authorList>
            <person name="Klenk H.-P."/>
        </authorList>
    </citation>
    <scope>NUCLEOTIDE SEQUENCE [LARGE SCALE GENOMIC DNA]</scope>
    <source>
        <strain evidence="1 2">DSM 44580</strain>
    </source>
</reference>
<organism evidence="1 2">
    <name type="scientific">Crossiella equi</name>
    <dbReference type="NCBI Taxonomy" id="130796"/>
    <lineage>
        <taxon>Bacteria</taxon>
        <taxon>Bacillati</taxon>
        <taxon>Actinomycetota</taxon>
        <taxon>Actinomycetes</taxon>
        <taxon>Pseudonocardiales</taxon>
        <taxon>Pseudonocardiaceae</taxon>
        <taxon>Crossiella</taxon>
    </lineage>
</organism>
<dbReference type="Pfam" id="PF25310">
    <property type="entry name" value="VG15"/>
    <property type="match status" value="1"/>
</dbReference>
<evidence type="ECO:0000313" key="2">
    <source>
        <dbReference type="Proteomes" id="UP001519363"/>
    </source>
</evidence>
<proteinExistence type="predicted"/>
<dbReference type="RefSeq" id="WP_143343218.1">
    <property type="nucleotide sequence ID" value="NZ_JAGIOO010000001.1"/>
</dbReference>
<name>A0ABS5ARB4_9PSEU</name>
<gene>
    <name evidence="1" type="ORF">JOF53_007980</name>
</gene>
<accession>A0ABS5ARB4</accession>
<comment type="caution">
    <text evidence="1">The sequence shown here is derived from an EMBL/GenBank/DDBJ whole genome shotgun (WGS) entry which is preliminary data.</text>
</comment>
<dbReference type="EMBL" id="JAGIOO010000001">
    <property type="protein sequence ID" value="MBP2479108.1"/>
    <property type="molecule type" value="Genomic_DNA"/>
</dbReference>
<evidence type="ECO:0000313" key="1">
    <source>
        <dbReference type="EMBL" id="MBP2479108.1"/>
    </source>
</evidence>
<protein>
    <recommendedName>
        <fullName evidence="3">MuF-like minor capsid protein</fullName>
    </recommendedName>
</protein>
<evidence type="ECO:0008006" key="3">
    <source>
        <dbReference type="Google" id="ProtNLM"/>
    </source>
</evidence>
<dbReference type="InterPro" id="IPR057369">
    <property type="entry name" value="VG15"/>
</dbReference>
<sequence>MIRDVLSVWESLDPLRLDATSRTWAGRVIDLVARHRVTSQQLGGRYFQRFRAAEIGTDGWSLPSLADSPAWRRALQVSLLVTGPARVKRLTRRGLDPRQAADRAAPTVAAASVRHARAAGRAAIAAYLRSDPRALGYMRVTDGSPCAFCALMAARGAVYLSKSSALSRKGNPEDGYHDDCGCEAEPVYTMSPALPAASRRFAQLYKDHAEGLPAKKARAAFRAAYEAQRAT</sequence>